<protein>
    <recommendedName>
        <fullName evidence="10">E3 ubiquitin-protein ligase Topors</fullName>
        <ecNumber evidence="2">2.3.2.27</ecNumber>
    </recommendedName>
    <alternativeName>
        <fullName evidence="11">RING-type E3 ubiquitin transferase Topors</fullName>
    </alternativeName>
    <alternativeName>
        <fullName evidence="13">SUMO1-protein E3 ligase Topors</fullName>
    </alternativeName>
    <alternativeName>
        <fullName evidence="12">Topoisomerase I-binding RING finger protein</fullName>
    </alternativeName>
    <alternativeName>
        <fullName evidence="14">Topoisomerase I-binding arginine/serine-rich protein</fullName>
    </alternativeName>
</protein>
<evidence type="ECO:0000313" key="18">
    <source>
        <dbReference type="EMBL" id="KAJ8735770.1"/>
    </source>
</evidence>
<feature type="region of interest" description="Disordered" evidence="16">
    <location>
        <begin position="1"/>
        <end position="34"/>
    </location>
</feature>
<dbReference type="PANTHER" id="PTHR46077:SF1">
    <property type="entry name" value="TOP1 BINDING ARGININE_SERINE RICH PROTEIN, E3 UBIQUITIN LIGASE"/>
    <property type="match status" value="1"/>
</dbReference>
<dbReference type="InterPro" id="IPR001841">
    <property type="entry name" value="Znf_RING"/>
</dbReference>
<feature type="compositionally biased region" description="Low complexity" evidence="16">
    <location>
        <begin position="702"/>
        <end position="715"/>
    </location>
</feature>
<dbReference type="Pfam" id="PF26084">
    <property type="entry name" value="PWI_Topors"/>
    <property type="match status" value="1"/>
</dbReference>
<gene>
    <name evidence="18" type="ORF">PYW07_007390</name>
</gene>
<keyword evidence="6" id="KW-0833">Ubl conjugation pathway</keyword>
<dbReference type="GO" id="GO:0000209">
    <property type="term" value="P:protein polyubiquitination"/>
    <property type="evidence" value="ECO:0007669"/>
    <property type="project" value="TreeGrafter"/>
</dbReference>
<feature type="compositionally biased region" description="Basic residues" evidence="16">
    <location>
        <begin position="661"/>
        <end position="687"/>
    </location>
</feature>
<keyword evidence="19" id="KW-1185">Reference proteome</keyword>
<evidence type="ECO:0000256" key="14">
    <source>
        <dbReference type="ARBA" id="ARBA00079184"/>
    </source>
</evidence>
<evidence type="ECO:0000256" key="11">
    <source>
        <dbReference type="ARBA" id="ARBA00076856"/>
    </source>
</evidence>
<dbReference type="CDD" id="cd16574">
    <property type="entry name" value="RING-HC_Topors"/>
    <property type="match status" value="1"/>
</dbReference>
<keyword evidence="9" id="KW-0804">Transcription</keyword>
<evidence type="ECO:0000256" key="2">
    <source>
        <dbReference type="ARBA" id="ARBA00012483"/>
    </source>
</evidence>
<evidence type="ECO:0000256" key="7">
    <source>
        <dbReference type="ARBA" id="ARBA00022833"/>
    </source>
</evidence>
<evidence type="ECO:0000256" key="13">
    <source>
        <dbReference type="ARBA" id="ARBA00079040"/>
    </source>
</evidence>
<feature type="domain" description="RING-type" evidence="17">
    <location>
        <begin position="39"/>
        <end position="78"/>
    </location>
</feature>
<feature type="compositionally biased region" description="Low complexity" evidence="16">
    <location>
        <begin position="545"/>
        <end position="554"/>
    </location>
</feature>
<organism evidence="18 19">
    <name type="scientific">Mythimna separata</name>
    <name type="common">Oriental armyworm</name>
    <name type="synonym">Pseudaletia separata</name>
    <dbReference type="NCBI Taxonomy" id="271217"/>
    <lineage>
        <taxon>Eukaryota</taxon>
        <taxon>Metazoa</taxon>
        <taxon>Ecdysozoa</taxon>
        <taxon>Arthropoda</taxon>
        <taxon>Hexapoda</taxon>
        <taxon>Insecta</taxon>
        <taxon>Pterygota</taxon>
        <taxon>Neoptera</taxon>
        <taxon>Endopterygota</taxon>
        <taxon>Lepidoptera</taxon>
        <taxon>Glossata</taxon>
        <taxon>Ditrysia</taxon>
        <taxon>Noctuoidea</taxon>
        <taxon>Noctuidae</taxon>
        <taxon>Noctuinae</taxon>
        <taxon>Hadenini</taxon>
        <taxon>Mythimna</taxon>
    </lineage>
</organism>
<evidence type="ECO:0000256" key="8">
    <source>
        <dbReference type="ARBA" id="ARBA00023015"/>
    </source>
</evidence>
<feature type="compositionally biased region" description="Polar residues" evidence="16">
    <location>
        <begin position="370"/>
        <end position="379"/>
    </location>
</feature>
<dbReference type="FunFam" id="3.30.40.10:FF:000136">
    <property type="entry name" value="E3 ubiquitin-protein ligase Topors"/>
    <property type="match status" value="1"/>
</dbReference>
<dbReference type="AlphaFoldDB" id="A0AAD7Z284"/>
<evidence type="ECO:0000256" key="5">
    <source>
        <dbReference type="ARBA" id="ARBA00022771"/>
    </source>
</evidence>
<feature type="compositionally biased region" description="Low complexity" evidence="16">
    <location>
        <begin position="484"/>
        <end position="497"/>
    </location>
</feature>
<feature type="compositionally biased region" description="Basic residues" evidence="16">
    <location>
        <begin position="581"/>
        <end position="597"/>
    </location>
</feature>
<evidence type="ECO:0000256" key="6">
    <source>
        <dbReference type="ARBA" id="ARBA00022786"/>
    </source>
</evidence>
<evidence type="ECO:0000313" key="19">
    <source>
        <dbReference type="Proteomes" id="UP001231518"/>
    </source>
</evidence>
<dbReference type="EC" id="2.3.2.27" evidence="2"/>
<evidence type="ECO:0000256" key="12">
    <source>
        <dbReference type="ARBA" id="ARBA00076940"/>
    </source>
</evidence>
<dbReference type="SMART" id="SM00184">
    <property type="entry name" value="RING"/>
    <property type="match status" value="1"/>
</dbReference>
<dbReference type="PROSITE" id="PS50089">
    <property type="entry name" value="ZF_RING_2"/>
    <property type="match status" value="1"/>
</dbReference>
<feature type="compositionally biased region" description="Polar residues" evidence="16">
    <location>
        <begin position="728"/>
        <end position="737"/>
    </location>
</feature>
<dbReference type="GO" id="GO:0008270">
    <property type="term" value="F:zinc ion binding"/>
    <property type="evidence" value="ECO:0007669"/>
    <property type="project" value="UniProtKB-KW"/>
</dbReference>
<evidence type="ECO:0000256" key="9">
    <source>
        <dbReference type="ARBA" id="ARBA00023163"/>
    </source>
</evidence>
<dbReference type="InterPro" id="IPR017907">
    <property type="entry name" value="Znf_RING_CS"/>
</dbReference>
<proteinExistence type="predicted"/>
<evidence type="ECO:0000256" key="1">
    <source>
        <dbReference type="ARBA" id="ARBA00000900"/>
    </source>
</evidence>
<dbReference type="InterPro" id="IPR018957">
    <property type="entry name" value="Znf_C3HC4_RING-type"/>
</dbReference>
<dbReference type="EMBL" id="JARGEI010000002">
    <property type="protein sequence ID" value="KAJ8735770.1"/>
    <property type="molecule type" value="Genomic_DNA"/>
</dbReference>
<dbReference type="PANTHER" id="PTHR46077">
    <property type="entry name" value="E3 UBIQUITIN-PROTEIN LIGASE TOPORS"/>
    <property type="match status" value="1"/>
</dbReference>
<dbReference type="PROSITE" id="PS00518">
    <property type="entry name" value="ZF_RING_1"/>
    <property type="match status" value="1"/>
</dbReference>
<comment type="caution">
    <text evidence="18">The sequence shown here is derived from an EMBL/GenBank/DDBJ whole genome shotgun (WGS) entry which is preliminary data.</text>
</comment>
<dbReference type="GO" id="GO:0061630">
    <property type="term" value="F:ubiquitin protein ligase activity"/>
    <property type="evidence" value="ECO:0007669"/>
    <property type="project" value="UniProtKB-EC"/>
</dbReference>
<dbReference type="InterPro" id="IPR058746">
    <property type="entry name" value="Znf_RING-type_Topors"/>
</dbReference>
<reference evidence="18" key="1">
    <citation type="submission" date="2023-03" db="EMBL/GenBank/DDBJ databases">
        <title>Chromosome-level genomes of two armyworms, Mythimna separata and Mythimna loreyi, provide insights into the biosynthesis and reception of sex pheromones.</title>
        <authorList>
            <person name="Zhao H."/>
        </authorList>
    </citation>
    <scope>NUCLEOTIDE SEQUENCE</scope>
    <source>
        <strain evidence="18">BeijingLab</strain>
        <tissue evidence="18">Pupa</tissue>
    </source>
</reference>
<evidence type="ECO:0000256" key="15">
    <source>
        <dbReference type="PROSITE-ProRule" id="PRU00175"/>
    </source>
</evidence>
<dbReference type="Proteomes" id="UP001231518">
    <property type="component" value="Chromosome 2"/>
</dbReference>
<keyword evidence="8" id="KW-0805">Transcription regulation</keyword>
<evidence type="ECO:0000259" key="17">
    <source>
        <dbReference type="PROSITE" id="PS50089"/>
    </source>
</evidence>
<feature type="region of interest" description="Disordered" evidence="16">
    <location>
        <begin position="350"/>
        <end position="380"/>
    </location>
</feature>
<accession>A0AAD7Z284</accession>
<keyword evidence="4" id="KW-0479">Metal-binding</keyword>
<dbReference type="InterPro" id="IPR013083">
    <property type="entry name" value="Znf_RING/FYVE/PHD"/>
</dbReference>
<keyword evidence="5 15" id="KW-0863">Zinc-finger</keyword>
<evidence type="ECO:0000256" key="3">
    <source>
        <dbReference type="ARBA" id="ARBA00022679"/>
    </source>
</evidence>
<evidence type="ECO:0000256" key="10">
    <source>
        <dbReference type="ARBA" id="ARBA00071236"/>
    </source>
</evidence>
<name>A0AAD7Z284_MYTSE</name>
<evidence type="ECO:0000256" key="4">
    <source>
        <dbReference type="ARBA" id="ARBA00022723"/>
    </source>
</evidence>
<dbReference type="GO" id="GO:0006513">
    <property type="term" value="P:protein monoubiquitination"/>
    <property type="evidence" value="ECO:0007669"/>
    <property type="project" value="TreeGrafter"/>
</dbReference>
<feature type="compositionally biased region" description="Basic residues" evidence="16">
    <location>
        <begin position="518"/>
        <end position="529"/>
    </location>
</feature>
<keyword evidence="3" id="KW-0808">Transferase</keyword>
<dbReference type="Gene3D" id="3.30.40.10">
    <property type="entry name" value="Zinc/RING finger domain, C3HC4 (zinc finger)"/>
    <property type="match status" value="1"/>
</dbReference>
<keyword evidence="7" id="KW-0862">Zinc</keyword>
<evidence type="ECO:0000256" key="16">
    <source>
        <dbReference type="SAM" id="MobiDB-lite"/>
    </source>
</evidence>
<sequence>MEALPAAQDDSSGANPSSVKSDDSSPRPDSRAGSPPPNCAICLGTCKNKSFTDSCLHQFCFTCLLTWSKVKAECPLCKQAFRSIIHNVRSNHQYEEYLVVQRQSEEATPAISRVDIDRVTAATQRFRYRCPPVGMEQGVFSLREALGPNSPARSWFRTTLTLPRRETVAIQQLLRHYPFMADVFPPPGGSPPARRRRSPASFRRTVYRHNLWARPLPDFTGRFRTCTPEFYRYNDTQMHRLVPWLNRELHYLLNENIGHISYVMSRILELLPQHHINSPEFRESLNRYFGDRTEHFLHELYCFASTPYDITGYDRNVQYTTDSRISTMVNEVISSSDSDASVDSDIVMVSSSEPAEPPAGPSRLPVPTYPQGSISQPATDNVIPIETISQSDTDDDSSEVMVVGYIKPPQERTPEIVDLLGSDSDVIVQDAPAAAAGPAAGPPEPRASTSVKLTLKRHRAPEPRHDSDSDDASYRPPPRRRARVASASTSDTSCSTPSPTPPPSRAKPTNSRLQPACKKARRLAAHARRGTFGMVSSDEIPPSPSTVDTSTSCGDDTDDTKYVDLKKSQTTSGLEITTPKDRKRSKRRSTHSRHKENVRKILFAQAAEKEKEKEKRSKRKSYSGKGVKSSKKASNTEQSVPAGPVLPALDQPSTSGTSKRDKQKKRKTVKERKRQRRDSREKRRLRSVVKVMYNSHKTADESNSSANYSSVSTATRSRSDVESATAAGDSQTGTADSANKRSERPTTSRRVACTSSDSEDNLPLNLTLQKINSFSSS</sequence>
<dbReference type="Pfam" id="PF00097">
    <property type="entry name" value="zf-C3HC4"/>
    <property type="match status" value="1"/>
</dbReference>
<comment type="catalytic activity">
    <reaction evidence="1">
        <text>S-ubiquitinyl-[E2 ubiquitin-conjugating enzyme]-L-cysteine + [acceptor protein]-L-lysine = [E2 ubiquitin-conjugating enzyme]-L-cysteine + N(6)-ubiquitinyl-[acceptor protein]-L-lysine.</text>
        <dbReference type="EC" id="2.3.2.27"/>
    </reaction>
</comment>
<dbReference type="GO" id="GO:0005634">
    <property type="term" value="C:nucleus"/>
    <property type="evidence" value="ECO:0007669"/>
    <property type="project" value="UniProtKB-ARBA"/>
</dbReference>
<feature type="region of interest" description="Disordered" evidence="16">
    <location>
        <begin position="434"/>
        <end position="761"/>
    </location>
</feature>
<dbReference type="SUPFAM" id="SSF57850">
    <property type="entry name" value="RING/U-box"/>
    <property type="match status" value="1"/>
</dbReference>
<feature type="compositionally biased region" description="Basic and acidic residues" evidence="16">
    <location>
        <begin position="20"/>
        <end position="30"/>
    </location>
</feature>
<dbReference type="InterPro" id="IPR058745">
    <property type="entry name" value="PWI_Topors"/>
</dbReference>